<proteinExistence type="predicted"/>
<accession>A0A1F7VCL4</accession>
<protein>
    <submittedName>
        <fullName evidence="1">Uncharacterized protein</fullName>
    </submittedName>
</protein>
<evidence type="ECO:0000313" key="2">
    <source>
        <dbReference type="Proteomes" id="UP000176593"/>
    </source>
</evidence>
<organism evidence="1 2">
    <name type="scientific">Candidatus Uhrbacteria bacterium RIFCSPLOWO2_02_FULL_48_18</name>
    <dbReference type="NCBI Taxonomy" id="1802408"/>
    <lineage>
        <taxon>Bacteria</taxon>
        <taxon>Candidatus Uhriibacteriota</taxon>
    </lineage>
</organism>
<dbReference type="AlphaFoldDB" id="A0A1F7VCL4"/>
<evidence type="ECO:0000313" key="1">
    <source>
        <dbReference type="EMBL" id="OGL88249.1"/>
    </source>
</evidence>
<dbReference type="EMBL" id="MGEQ01000001">
    <property type="protein sequence ID" value="OGL88249.1"/>
    <property type="molecule type" value="Genomic_DNA"/>
</dbReference>
<comment type="caution">
    <text evidence="1">The sequence shown here is derived from an EMBL/GenBank/DDBJ whole genome shotgun (WGS) entry which is preliminary data.</text>
</comment>
<reference evidence="1 2" key="1">
    <citation type="journal article" date="2016" name="Nat. Commun.">
        <title>Thousands of microbial genomes shed light on interconnected biogeochemical processes in an aquifer system.</title>
        <authorList>
            <person name="Anantharaman K."/>
            <person name="Brown C.T."/>
            <person name="Hug L.A."/>
            <person name="Sharon I."/>
            <person name="Castelle C.J."/>
            <person name="Probst A.J."/>
            <person name="Thomas B.C."/>
            <person name="Singh A."/>
            <person name="Wilkins M.J."/>
            <person name="Karaoz U."/>
            <person name="Brodie E.L."/>
            <person name="Williams K.H."/>
            <person name="Hubbard S.S."/>
            <person name="Banfield J.F."/>
        </authorList>
    </citation>
    <scope>NUCLEOTIDE SEQUENCE [LARGE SCALE GENOMIC DNA]</scope>
</reference>
<dbReference type="Proteomes" id="UP000176593">
    <property type="component" value="Unassembled WGS sequence"/>
</dbReference>
<sequence length="66" mass="7784">MKKQTKARVRREFRGIILKRGVLLLSFYALSPKKAQKINGFEGILTQKYIKKFRFCQGKAREHTDI</sequence>
<name>A0A1F7VCL4_9BACT</name>
<gene>
    <name evidence="1" type="ORF">A3I41_00810</name>
</gene>